<sequence>MDFISHSRIQKILSFLPKLRGLQQNLTHKVILTTHMILLCDPLHKSTAIELTMAKDKKCKNILIDYELLMYIVTRERITYMMSKVLDSTLKLAFLYGNTEYIEAIRNSKHDITEKTWQKGFLHAIKSRDIGCIRYLLEEIKRSSRCDQASPSMSLCRKKDSTDIGYSIITNPIGFSIWRMQSMQLEIRSCSSCPPSTRVHSSTIVISKSSTNQSRAQYETE</sequence>
<dbReference type="RefSeq" id="XP_020434741.1">
    <property type="nucleotide sequence ID" value="XM_020575221.1"/>
</dbReference>
<name>D3B781_HETP5</name>
<dbReference type="Proteomes" id="UP000001396">
    <property type="component" value="Unassembled WGS sequence"/>
</dbReference>
<dbReference type="GeneID" id="31359803"/>
<protein>
    <submittedName>
        <fullName evidence="1">Uncharacterized protein</fullName>
    </submittedName>
</protein>
<evidence type="ECO:0000313" key="1">
    <source>
        <dbReference type="EMBL" id="EFA82624.1"/>
    </source>
</evidence>
<gene>
    <name evidence="1" type="ORF">PPL_04316</name>
</gene>
<dbReference type="AlphaFoldDB" id="D3B781"/>
<organism evidence="1 2">
    <name type="scientific">Heterostelium pallidum (strain ATCC 26659 / Pp 5 / PN500)</name>
    <name type="common">Cellular slime mold</name>
    <name type="synonym">Polysphondylium pallidum</name>
    <dbReference type="NCBI Taxonomy" id="670386"/>
    <lineage>
        <taxon>Eukaryota</taxon>
        <taxon>Amoebozoa</taxon>
        <taxon>Evosea</taxon>
        <taxon>Eumycetozoa</taxon>
        <taxon>Dictyostelia</taxon>
        <taxon>Acytosteliales</taxon>
        <taxon>Acytosteliaceae</taxon>
        <taxon>Heterostelium</taxon>
    </lineage>
</organism>
<dbReference type="EMBL" id="ADBJ01000018">
    <property type="protein sequence ID" value="EFA82624.1"/>
    <property type="molecule type" value="Genomic_DNA"/>
</dbReference>
<proteinExistence type="predicted"/>
<keyword evidence="2" id="KW-1185">Reference proteome</keyword>
<evidence type="ECO:0000313" key="2">
    <source>
        <dbReference type="Proteomes" id="UP000001396"/>
    </source>
</evidence>
<reference evidence="1 2" key="1">
    <citation type="journal article" date="2011" name="Genome Res.">
        <title>Phylogeny-wide analysis of social amoeba genomes highlights ancient origins for complex intercellular communication.</title>
        <authorList>
            <person name="Heidel A.J."/>
            <person name="Lawal H.M."/>
            <person name="Felder M."/>
            <person name="Schilde C."/>
            <person name="Helps N.R."/>
            <person name="Tunggal B."/>
            <person name="Rivero F."/>
            <person name="John U."/>
            <person name="Schleicher M."/>
            <person name="Eichinger L."/>
            <person name="Platzer M."/>
            <person name="Noegel A.A."/>
            <person name="Schaap P."/>
            <person name="Gloeckner G."/>
        </authorList>
    </citation>
    <scope>NUCLEOTIDE SEQUENCE [LARGE SCALE GENOMIC DNA]</scope>
    <source>
        <strain evidence="2">ATCC 26659 / Pp 5 / PN500</strain>
    </source>
</reference>
<accession>D3B781</accession>
<dbReference type="InParanoid" id="D3B781"/>
<comment type="caution">
    <text evidence="1">The sequence shown here is derived from an EMBL/GenBank/DDBJ whole genome shotgun (WGS) entry which is preliminary data.</text>
</comment>